<dbReference type="EMBL" id="CADCXU010030563">
    <property type="protein sequence ID" value="CAB0016697.1"/>
    <property type="molecule type" value="Genomic_DNA"/>
</dbReference>
<evidence type="ECO:0000313" key="3">
    <source>
        <dbReference type="Proteomes" id="UP000479000"/>
    </source>
</evidence>
<dbReference type="Proteomes" id="UP000479000">
    <property type="component" value="Unassembled WGS sequence"/>
</dbReference>
<evidence type="ECO:0000256" key="1">
    <source>
        <dbReference type="SAM" id="MobiDB-lite"/>
    </source>
</evidence>
<feature type="region of interest" description="Disordered" evidence="1">
    <location>
        <begin position="365"/>
        <end position="396"/>
    </location>
</feature>
<reference evidence="2 3" key="1">
    <citation type="submission" date="2020-02" db="EMBL/GenBank/DDBJ databases">
        <authorList>
            <person name="Ferguson B K."/>
        </authorList>
    </citation>
    <scope>NUCLEOTIDE SEQUENCE [LARGE SCALE GENOMIC DNA]</scope>
</reference>
<gene>
    <name evidence="2" type="ORF">NTEN_LOCUS20845</name>
</gene>
<organism evidence="2 3">
    <name type="scientific">Nesidiocoris tenuis</name>
    <dbReference type="NCBI Taxonomy" id="355587"/>
    <lineage>
        <taxon>Eukaryota</taxon>
        <taxon>Metazoa</taxon>
        <taxon>Ecdysozoa</taxon>
        <taxon>Arthropoda</taxon>
        <taxon>Hexapoda</taxon>
        <taxon>Insecta</taxon>
        <taxon>Pterygota</taxon>
        <taxon>Neoptera</taxon>
        <taxon>Paraneoptera</taxon>
        <taxon>Hemiptera</taxon>
        <taxon>Heteroptera</taxon>
        <taxon>Panheteroptera</taxon>
        <taxon>Cimicomorpha</taxon>
        <taxon>Miridae</taxon>
        <taxon>Dicyphina</taxon>
        <taxon>Nesidiocoris</taxon>
    </lineage>
</organism>
<protein>
    <submittedName>
        <fullName evidence="2">Uncharacterized protein</fullName>
    </submittedName>
</protein>
<dbReference type="AlphaFoldDB" id="A0A6H5HJM4"/>
<evidence type="ECO:0000313" key="2">
    <source>
        <dbReference type="EMBL" id="CAB0016697.1"/>
    </source>
</evidence>
<feature type="compositionally biased region" description="Low complexity" evidence="1">
    <location>
        <begin position="260"/>
        <end position="275"/>
    </location>
</feature>
<sequence>MSKFETSGRYIMYLNYRPPRPCVNEEDTRRLPPPVHSPSRTEPSGPDRLCRPRAQGRFRPRTHPPRHIRRRSSVARISPRFPRAESRYALHLNGGDVGPGNARPLRLERRPAPLAVARIRHDGSEPFLRLVRRLGPSGVAVFAGAQPRAGCSSEELIFNIFRPADIPEILWFEEGNEVIKSCAALSSALGLQKSFSTSDISQLSSPTENAEHLRPAVSDIALSRTQRYSYMTGDGRLEASSRSCSTWVAVGDVTSASQLPSPHGHPSNPHPSLSPADLVRSVNKKGEIDQDGGMSSPSDNFQTMTSKLCRQTDAHRFDDVRKAIPTGPLTTKMHHYHLPIPLATAIHHYNSPLPLTTTAHHSPPLATTTTRHYHSPSQLSATTTHHHLSPPPLTSTTHQYHYYTPRQLSLITTITTPHHNHSPPLPLTTNITYHSPPLTTNTTYNHHHHHHHSPPPPLTSITHQYHYHTPRQLSLTSTTVTPLPTPLTTTTHHRYRSPPISLTTHHHYHLPPLPHTTTTNHHYHSPPPLTATTTIYHSNFITKNFIALHFLNYITDIRPTSLRYI</sequence>
<accession>A0A6H5HJM4</accession>
<feature type="region of interest" description="Disordered" evidence="1">
    <location>
        <begin position="18"/>
        <end position="76"/>
    </location>
</feature>
<feature type="region of interest" description="Disordered" evidence="1">
    <location>
        <begin position="439"/>
        <end position="459"/>
    </location>
</feature>
<keyword evidence="3" id="KW-1185">Reference proteome</keyword>
<feature type="region of interest" description="Disordered" evidence="1">
    <location>
        <begin position="255"/>
        <end position="277"/>
    </location>
</feature>
<dbReference type="OrthoDB" id="6130045at2759"/>
<name>A0A6H5HJM4_9HEMI</name>
<feature type="compositionally biased region" description="Basic residues" evidence="1">
    <location>
        <begin position="54"/>
        <end position="73"/>
    </location>
</feature>
<feature type="compositionally biased region" description="Polar residues" evidence="1">
    <location>
        <begin position="365"/>
        <end position="383"/>
    </location>
</feature>
<proteinExistence type="predicted"/>